<evidence type="ECO:0000313" key="2">
    <source>
        <dbReference type="Proteomes" id="UP001501444"/>
    </source>
</evidence>
<evidence type="ECO:0000313" key="1">
    <source>
        <dbReference type="EMBL" id="GAA2351578.1"/>
    </source>
</evidence>
<reference evidence="2" key="1">
    <citation type="journal article" date="2019" name="Int. J. Syst. Evol. Microbiol.">
        <title>The Global Catalogue of Microorganisms (GCM) 10K type strain sequencing project: providing services to taxonomists for standard genome sequencing and annotation.</title>
        <authorList>
            <consortium name="The Broad Institute Genomics Platform"/>
            <consortium name="The Broad Institute Genome Sequencing Center for Infectious Disease"/>
            <person name="Wu L."/>
            <person name="Ma J."/>
        </authorList>
    </citation>
    <scope>NUCLEOTIDE SEQUENCE [LARGE SCALE GENOMIC DNA]</scope>
    <source>
        <strain evidence="2">JCM 3272</strain>
    </source>
</reference>
<keyword evidence="2" id="KW-1185">Reference proteome</keyword>
<accession>A0ABP5TFQ7</accession>
<name>A0ABP5TFQ7_9ACTN</name>
<evidence type="ECO:0008006" key="3">
    <source>
        <dbReference type="Google" id="ProtNLM"/>
    </source>
</evidence>
<dbReference type="RefSeq" id="WP_344614121.1">
    <property type="nucleotide sequence ID" value="NZ_BAAARV010000031.1"/>
</dbReference>
<sequence length="155" mass="16664">MTSTVPAVVPSSFATAASGQAATRRPASGPLPLPAFTDRRTRRTVYALPAIDCNGRLADQAIVRVMGWKPGTRYAIQEQSGLLLVDANPRGVFAVTRQGHLYIPAVVRRRCAISPADRLLIAAEPGERRLVIHPPAAIDAMIADRHRHVLDGDAT</sequence>
<organism evidence="1 2">
    <name type="scientific">Dactylosporangium salmoneum</name>
    <dbReference type="NCBI Taxonomy" id="53361"/>
    <lineage>
        <taxon>Bacteria</taxon>
        <taxon>Bacillati</taxon>
        <taxon>Actinomycetota</taxon>
        <taxon>Actinomycetes</taxon>
        <taxon>Micromonosporales</taxon>
        <taxon>Micromonosporaceae</taxon>
        <taxon>Dactylosporangium</taxon>
    </lineage>
</organism>
<proteinExistence type="predicted"/>
<dbReference type="Proteomes" id="UP001501444">
    <property type="component" value="Unassembled WGS sequence"/>
</dbReference>
<protein>
    <recommendedName>
        <fullName evidence="3">SpoVT-AbrB domain-containing protein</fullName>
    </recommendedName>
</protein>
<comment type="caution">
    <text evidence="1">The sequence shown here is derived from an EMBL/GenBank/DDBJ whole genome shotgun (WGS) entry which is preliminary data.</text>
</comment>
<gene>
    <name evidence="1" type="ORF">GCM10010170_041800</name>
</gene>
<dbReference type="EMBL" id="BAAARV010000031">
    <property type="protein sequence ID" value="GAA2351578.1"/>
    <property type="molecule type" value="Genomic_DNA"/>
</dbReference>